<feature type="binding site" evidence="14">
    <location>
        <position position="142"/>
    </location>
    <ligand>
        <name>Zn(2+)</name>
        <dbReference type="ChEBI" id="CHEBI:29105"/>
    </ligand>
</feature>
<evidence type="ECO:0000256" key="5">
    <source>
        <dbReference type="ARBA" id="ARBA00022490"/>
    </source>
</evidence>
<dbReference type="InterPro" id="IPR004495">
    <property type="entry name" value="Met-tRNA-synth_bsu_C"/>
</dbReference>
<comment type="caution">
    <text evidence="14">Lacks conserved residue(s) required for the propagation of feature annotation.</text>
</comment>
<evidence type="ECO:0000256" key="14">
    <source>
        <dbReference type="HAMAP-Rule" id="MF_01228"/>
    </source>
</evidence>
<dbReference type="GO" id="GO:0000049">
    <property type="term" value="F:tRNA binding"/>
    <property type="evidence" value="ECO:0007669"/>
    <property type="project" value="UniProtKB-UniRule"/>
</dbReference>
<keyword evidence="14" id="KW-0479">Metal-binding</keyword>
<dbReference type="GO" id="GO:0004825">
    <property type="term" value="F:methionine-tRNA ligase activity"/>
    <property type="evidence" value="ECO:0007669"/>
    <property type="project" value="UniProtKB-UniRule"/>
</dbReference>
<feature type="short sequence motif" description="'HIGH' region" evidence="14">
    <location>
        <begin position="14"/>
        <end position="24"/>
    </location>
</feature>
<comment type="catalytic activity">
    <reaction evidence="13 14">
        <text>tRNA(Met) + L-methionine + ATP = L-methionyl-tRNA(Met) + AMP + diphosphate</text>
        <dbReference type="Rhea" id="RHEA:13481"/>
        <dbReference type="Rhea" id="RHEA-COMP:9667"/>
        <dbReference type="Rhea" id="RHEA-COMP:9698"/>
        <dbReference type="ChEBI" id="CHEBI:30616"/>
        <dbReference type="ChEBI" id="CHEBI:33019"/>
        <dbReference type="ChEBI" id="CHEBI:57844"/>
        <dbReference type="ChEBI" id="CHEBI:78442"/>
        <dbReference type="ChEBI" id="CHEBI:78530"/>
        <dbReference type="ChEBI" id="CHEBI:456215"/>
        <dbReference type="EC" id="6.1.1.10"/>
    </reaction>
</comment>
<feature type="domain" description="TRNA-binding" evidence="15">
    <location>
        <begin position="530"/>
        <end position="630"/>
    </location>
</feature>
<keyword evidence="5 14" id="KW-0963">Cytoplasm</keyword>
<dbReference type="GO" id="GO:0046872">
    <property type="term" value="F:metal ion binding"/>
    <property type="evidence" value="ECO:0007669"/>
    <property type="project" value="UniProtKB-KW"/>
</dbReference>
<feature type="binding site" evidence="14">
    <location>
        <position position="145"/>
    </location>
    <ligand>
        <name>Zn(2+)</name>
        <dbReference type="ChEBI" id="CHEBI:29105"/>
    </ligand>
</feature>
<keyword evidence="14" id="KW-0862">Zinc</keyword>
<keyword evidence="8 14" id="KW-0547">Nucleotide-binding</keyword>
<keyword evidence="6 14" id="KW-0820">tRNA-binding</keyword>
<dbReference type="PRINTS" id="PR01041">
    <property type="entry name" value="TRNASYNTHMET"/>
</dbReference>
<dbReference type="InterPro" id="IPR014729">
    <property type="entry name" value="Rossmann-like_a/b/a_fold"/>
</dbReference>
<keyword evidence="17" id="KW-1185">Reference proteome</keyword>
<dbReference type="Pfam" id="PF09334">
    <property type="entry name" value="tRNA-synt_1g"/>
    <property type="match status" value="1"/>
</dbReference>
<proteinExistence type="inferred from homology"/>
<dbReference type="GO" id="GO:0005524">
    <property type="term" value="F:ATP binding"/>
    <property type="evidence" value="ECO:0007669"/>
    <property type="project" value="UniProtKB-UniRule"/>
</dbReference>
<dbReference type="Gene3D" id="3.40.50.620">
    <property type="entry name" value="HUPs"/>
    <property type="match status" value="1"/>
</dbReference>
<feature type="binding site" evidence="14">
    <location>
        <position position="132"/>
    </location>
    <ligand>
        <name>Zn(2+)</name>
        <dbReference type="ChEBI" id="CHEBI:29105"/>
    </ligand>
</feature>
<evidence type="ECO:0000256" key="9">
    <source>
        <dbReference type="ARBA" id="ARBA00022840"/>
    </source>
</evidence>
<keyword evidence="7 14" id="KW-0436">Ligase</keyword>
<evidence type="ECO:0000256" key="4">
    <source>
        <dbReference type="ARBA" id="ARBA00011738"/>
    </source>
</evidence>
<accession>A0A553UTA6</accession>
<dbReference type="GO" id="GO:0006431">
    <property type="term" value="P:methionyl-tRNA aminoacylation"/>
    <property type="evidence" value="ECO:0007669"/>
    <property type="project" value="UniProtKB-UniRule"/>
</dbReference>
<evidence type="ECO:0000256" key="13">
    <source>
        <dbReference type="ARBA" id="ARBA00047364"/>
    </source>
</evidence>
<keyword evidence="11 14" id="KW-0648">Protein biosynthesis</keyword>
<dbReference type="Gene3D" id="1.10.730.10">
    <property type="entry name" value="Isoleucyl-tRNA Synthetase, Domain 1"/>
    <property type="match status" value="1"/>
</dbReference>
<dbReference type="FunFam" id="2.170.220.10:FF:000002">
    <property type="entry name" value="Methionine--tRNA ligase"/>
    <property type="match status" value="1"/>
</dbReference>
<dbReference type="GO" id="GO:0005737">
    <property type="term" value="C:cytoplasm"/>
    <property type="evidence" value="ECO:0007669"/>
    <property type="project" value="UniProtKB-SubCell"/>
</dbReference>
<dbReference type="HAMAP" id="MF_01228">
    <property type="entry name" value="Met_tRNA_synth_type2"/>
    <property type="match status" value="1"/>
</dbReference>
<dbReference type="CDD" id="cd02800">
    <property type="entry name" value="tRNA_bind_EcMetRS_like"/>
    <property type="match status" value="1"/>
</dbReference>
<dbReference type="PANTHER" id="PTHR43326:SF1">
    <property type="entry name" value="METHIONINE--TRNA LIGASE, MITOCHONDRIAL"/>
    <property type="match status" value="1"/>
</dbReference>
<evidence type="ECO:0000256" key="2">
    <source>
        <dbReference type="ARBA" id="ARBA00004496"/>
    </source>
</evidence>
<feature type="short sequence motif" description="'KMSKS' region" evidence="14">
    <location>
        <begin position="296"/>
        <end position="300"/>
    </location>
</feature>
<reference evidence="17" key="1">
    <citation type="submission" date="2019-07" db="EMBL/GenBank/DDBJ databases">
        <title>Helicobacter labacensis sp. nov., Helicobacter mehlei sp. nov. and Helicobacter vulpis sp. nov., isolated from gastric mucosa of red fox (Vulpis vulpis).</title>
        <authorList>
            <person name="Papic B."/>
        </authorList>
    </citation>
    <scope>NUCLEOTIDE SEQUENCE [LARGE SCALE GENOMIC DNA]</scope>
    <source>
        <strain evidence="17">L8b</strain>
    </source>
</reference>
<dbReference type="InterPro" id="IPR015413">
    <property type="entry name" value="Methionyl/Leucyl_tRNA_Synth"/>
</dbReference>
<keyword evidence="12 14" id="KW-0030">Aminoacyl-tRNA synthetase</keyword>
<dbReference type="RefSeq" id="WP_143928411.1">
    <property type="nucleotide sequence ID" value="NZ_VKGC01000011.1"/>
</dbReference>
<dbReference type="NCBIfam" id="NF008900">
    <property type="entry name" value="PRK12267.1"/>
    <property type="match status" value="1"/>
</dbReference>
<dbReference type="FunFam" id="2.40.50.140:FF:000042">
    <property type="entry name" value="Methionine--tRNA ligase"/>
    <property type="match status" value="1"/>
</dbReference>
<comment type="subunit">
    <text evidence="4 14">Homodimer.</text>
</comment>
<dbReference type="EC" id="6.1.1.10" evidence="14"/>
<comment type="caution">
    <text evidence="16">The sequence shown here is derived from an EMBL/GenBank/DDBJ whole genome shotgun (WGS) entry which is preliminary data.</text>
</comment>
<dbReference type="InterPro" id="IPR023457">
    <property type="entry name" value="Met-tRNA_synth_2"/>
</dbReference>
<dbReference type="SUPFAM" id="SSF50249">
    <property type="entry name" value="Nucleic acid-binding proteins"/>
    <property type="match status" value="1"/>
</dbReference>
<reference evidence="16 17" key="3">
    <citation type="submission" date="2019-07" db="EMBL/GenBank/DDBJ databases">
        <authorList>
            <person name="Papic B."/>
        </authorList>
    </citation>
    <scope>NUCLEOTIDE SEQUENCE [LARGE SCALE GENOMIC DNA]</scope>
    <source>
        <strain evidence="16 17">L8b</strain>
    </source>
</reference>
<dbReference type="InterPro" id="IPR014758">
    <property type="entry name" value="Met-tRNA_synth"/>
</dbReference>
<evidence type="ECO:0000256" key="6">
    <source>
        <dbReference type="ARBA" id="ARBA00022555"/>
    </source>
</evidence>
<dbReference type="PROSITE" id="PS50886">
    <property type="entry name" value="TRBD"/>
    <property type="match status" value="1"/>
</dbReference>
<keyword evidence="9 14" id="KW-0067">ATP-binding</keyword>
<evidence type="ECO:0000256" key="12">
    <source>
        <dbReference type="ARBA" id="ARBA00023146"/>
    </source>
</evidence>
<evidence type="ECO:0000259" key="15">
    <source>
        <dbReference type="PROSITE" id="PS50886"/>
    </source>
</evidence>
<dbReference type="PANTHER" id="PTHR43326">
    <property type="entry name" value="METHIONYL-TRNA SYNTHETASE"/>
    <property type="match status" value="1"/>
</dbReference>
<evidence type="ECO:0000313" key="17">
    <source>
        <dbReference type="Proteomes" id="UP000319322"/>
    </source>
</evidence>
<evidence type="ECO:0000256" key="7">
    <source>
        <dbReference type="ARBA" id="ARBA00022598"/>
    </source>
</evidence>
<dbReference type="AlphaFoldDB" id="A0A553UTA6"/>
<evidence type="ECO:0000256" key="8">
    <source>
        <dbReference type="ARBA" id="ARBA00022741"/>
    </source>
</evidence>
<feature type="binding site" evidence="14">
    <location>
        <position position="129"/>
    </location>
    <ligand>
        <name>Zn(2+)</name>
        <dbReference type="ChEBI" id="CHEBI:29105"/>
    </ligand>
</feature>
<dbReference type="CDD" id="cd00814">
    <property type="entry name" value="MetRS_core"/>
    <property type="match status" value="1"/>
</dbReference>
<dbReference type="EMBL" id="VKGC01000011">
    <property type="protein sequence ID" value="TSA83221.1"/>
    <property type="molecule type" value="Genomic_DNA"/>
</dbReference>
<sequence>MNNPKKMLVSTPIYYVNDVPHLGHAYTTFIADMLKKYHALRGKDVFLLTGTDEHGQKIALSAAKHHQSPLEYASQISQAFKDQWDYFNIDYNHFIRTTDQAHQQAVQKAFEIMHAQGDIYKDKYQGSYCVSCESFVASHALCPDCGKETIILEEESYFFRLSHYQERLLDFYKQHPKAILPLFRRNEVVRFIEQGLHDLSITRTSFEWGIKLPASLHDPKHVVYVWLDALLNYVSALGYASLDTNKMAYFDHAIHVVGKDILRFHAIYWPAFLMSLELPLFEHLCVHGWWTIEGVKMSKSIGNVLCAKQEAQKYGEENLRYFLLREVPLGQDGDFSSLALIRRSNADLSNTLGNLIQRLSGMAIQYFQGQLKSTQVLEHYGTSYAHMQALLESLDASMLEMQPHKYLEDLWKVFEGANVLIAKEEPWNLIKTDKEKTMSLLVLIATLLAKSAFYLYPIMPTSAQKLATLLGLSLDSPNFKACMQKDYVLSPLTLVKNPPLFPKLELSKEPPTTPAVATQPTPPKLLKIGDFSKLEIKVGTIIQAKSVPKSDKLLQLEVDFGDRVRVILSGIAQHYQPHDLIGKQVCALLNLEPRKMMGMLSEGMILSASDAGMLKLIAPLEPMPNGSTIS</sequence>
<dbReference type="SUPFAM" id="SSF47323">
    <property type="entry name" value="Anticodon-binding domain of a subclass of class I aminoacyl-tRNA synthetases"/>
    <property type="match status" value="1"/>
</dbReference>
<keyword evidence="10 14" id="KW-0694">RNA-binding</keyword>
<dbReference type="Proteomes" id="UP000319322">
    <property type="component" value="Unassembled WGS sequence"/>
</dbReference>
<reference evidence="16 17" key="2">
    <citation type="submission" date="2019-07" db="EMBL/GenBank/DDBJ databases">
        <title>Helicobacter labacensis sp. nov., Helicobacter mehlei sp. nov. and Helicobacter vulpis sp. nov., isolated from gastric mucosa of red fox (Vulpis vulpis).</title>
        <authorList>
            <person name="Kusar D."/>
            <person name="Gruntar I."/>
            <person name="Pate M."/>
            <person name="Zajc U."/>
            <person name="Ocepek M."/>
        </authorList>
    </citation>
    <scope>NUCLEOTIDE SEQUENCE [LARGE SCALE GENOMIC DNA]</scope>
    <source>
        <strain evidence="16 17">L8b</strain>
    </source>
</reference>
<evidence type="ECO:0000256" key="1">
    <source>
        <dbReference type="ARBA" id="ARBA00003314"/>
    </source>
</evidence>
<organism evidence="16 17">
    <name type="scientific">Helicobacter mehlei</name>
    <dbReference type="NCBI Taxonomy" id="2316080"/>
    <lineage>
        <taxon>Bacteria</taxon>
        <taxon>Pseudomonadati</taxon>
        <taxon>Campylobacterota</taxon>
        <taxon>Epsilonproteobacteria</taxon>
        <taxon>Campylobacterales</taxon>
        <taxon>Helicobacteraceae</taxon>
        <taxon>Helicobacter</taxon>
    </lineage>
</organism>
<protein>
    <recommendedName>
        <fullName evidence="14">Methionine--tRNA ligase</fullName>
        <ecNumber evidence="14">6.1.1.10</ecNumber>
    </recommendedName>
    <alternativeName>
        <fullName evidence="14">Methionyl-tRNA synthetase</fullName>
        <shortName evidence="14">MetRS</shortName>
    </alternativeName>
</protein>
<dbReference type="Pfam" id="PF01588">
    <property type="entry name" value="tRNA_bind"/>
    <property type="match status" value="1"/>
</dbReference>
<dbReference type="Gene3D" id="2.170.220.10">
    <property type="match status" value="1"/>
</dbReference>
<dbReference type="SUPFAM" id="SSF52374">
    <property type="entry name" value="Nucleotidylyl transferase"/>
    <property type="match status" value="1"/>
</dbReference>
<dbReference type="InterPro" id="IPR033911">
    <property type="entry name" value="MetRS_core"/>
</dbReference>
<evidence type="ECO:0000256" key="10">
    <source>
        <dbReference type="ARBA" id="ARBA00022884"/>
    </source>
</evidence>
<dbReference type="Gene3D" id="2.40.50.140">
    <property type="entry name" value="Nucleic acid-binding proteins"/>
    <property type="match status" value="1"/>
</dbReference>
<comment type="similarity">
    <text evidence="3 14">Belongs to the class-I aminoacyl-tRNA synthetase family. MetG type 2A subfamily.</text>
</comment>
<comment type="function">
    <text evidence="1 14">Is required not only for elongation of protein synthesis but also for the initiation of all mRNA translation through initiator tRNA(fMet) aminoacylation.</text>
</comment>
<evidence type="ECO:0000256" key="3">
    <source>
        <dbReference type="ARBA" id="ARBA00006590"/>
    </source>
</evidence>
<dbReference type="InterPro" id="IPR002547">
    <property type="entry name" value="tRNA-bd_dom"/>
</dbReference>
<dbReference type="NCBIfam" id="TIGR00398">
    <property type="entry name" value="metG"/>
    <property type="match status" value="1"/>
</dbReference>
<evidence type="ECO:0000313" key="16">
    <source>
        <dbReference type="EMBL" id="TSA83221.1"/>
    </source>
</evidence>
<dbReference type="InterPro" id="IPR009080">
    <property type="entry name" value="tRNAsynth_Ia_anticodon-bd"/>
</dbReference>
<evidence type="ECO:0000256" key="11">
    <source>
        <dbReference type="ARBA" id="ARBA00022917"/>
    </source>
</evidence>
<comment type="cofactor">
    <cofactor evidence="14">
        <name>Zn(2+)</name>
        <dbReference type="ChEBI" id="CHEBI:29105"/>
    </cofactor>
    <text evidence="14">Binds 1 zinc ion per subunit.</text>
</comment>
<gene>
    <name evidence="14 16" type="primary">metG</name>
    <name evidence="16" type="ORF">FNE76_05225</name>
</gene>
<comment type="subcellular location">
    <subcellularLocation>
        <location evidence="2 14">Cytoplasm</location>
    </subcellularLocation>
</comment>
<name>A0A553UTA6_9HELI</name>
<dbReference type="InterPro" id="IPR012340">
    <property type="entry name" value="NA-bd_OB-fold"/>
</dbReference>